<evidence type="ECO:0000256" key="1">
    <source>
        <dbReference type="SAM" id="MobiDB-lite"/>
    </source>
</evidence>
<keyword evidence="3" id="KW-1185">Reference proteome</keyword>
<name>A0AAE0EFV0_9ROSI</name>
<comment type="caution">
    <text evidence="2">The sequence shown here is derived from an EMBL/GenBank/DDBJ whole genome shotgun (WGS) entry which is preliminary data.</text>
</comment>
<gene>
    <name evidence="2" type="ORF">Dsin_004782</name>
</gene>
<protein>
    <submittedName>
        <fullName evidence="2">Uncharacterized protein</fullName>
    </submittedName>
</protein>
<proteinExistence type="predicted"/>
<dbReference type="EMBL" id="JANJYJ010000002">
    <property type="protein sequence ID" value="KAK3224920.1"/>
    <property type="molecule type" value="Genomic_DNA"/>
</dbReference>
<dbReference type="Proteomes" id="UP001281410">
    <property type="component" value="Unassembled WGS sequence"/>
</dbReference>
<sequence length="95" mass="10760">MGLGGHCREDDLLQRRIVMSAAIGGESEIAQNSLQVDLLFSPVHFIRSRSKRWRGEGRYGPCRGGSGSNRRQDKGGQAVHIGSMRSRSRRFWFER</sequence>
<evidence type="ECO:0000313" key="3">
    <source>
        <dbReference type="Proteomes" id="UP001281410"/>
    </source>
</evidence>
<evidence type="ECO:0000313" key="2">
    <source>
        <dbReference type="EMBL" id="KAK3224920.1"/>
    </source>
</evidence>
<dbReference type="AlphaFoldDB" id="A0AAE0EFV0"/>
<feature type="region of interest" description="Disordered" evidence="1">
    <location>
        <begin position="54"/>
        <end position="82"/>
    </location>
</feature>
<reference evidence="2" key="1">
    <citation type="journal article" date="2023" name="Plant J.">
        <title>Genome sequences and population genomics provide insights into the demographic history, inbreeding, and mutation load of two 'living fossil' tree species of Dipteronia.</title>
        <authorList>
            <person name="Feng Y."/>
            <person name="Comes H.P."/>
            <person name="Chen J."/>
            <person name="Zhu S."/>
            <person name="Lu R."/>
            <person name="Zhang X."/>
            <person name="Li P."/>
            <person name="Qiu J."/>
            <person name="Olsen K.M."/>
            <person name="Qiu Y."/>
        </authorList>
    </citation>
    <scope>NUCLEOTIDE SEQUENCE</scope>
    <source>
        <strain evidence="2">NBL</strain>
    </source>
</reference>
<organism evidence="2 3">
    <name type="scientific">Dipteronia sinensis</name>
    <dbReference type="NCBI Taxonomy" id="43782"/>
    <lineage>
        <taxon>Eukaryota</taxon>
        <taxon>Viridiplantae</taxon>
        <taxon>Streptophyta</taxon>
        <taxon>Embryophyta</taxon>
        <taxon>Tracheophyta</taxon>
        <taxon>Spermatophyta</taxon>
        <taxon>Magnoliopsida</taxon>
        <taxon>eudicotyledons</taxon>
        <taxon>Gunneridae</taxon>
        <taxon>Pentapetalae</taxon>
        <taxon>rosids</taxon>
        <taxon>malvids</taxon>
        <taxon>Sapindales</taxon>
        <taxon>Sapindaceae</taxon>
        <taxon>Hippocastanoideae</taxon>
        <taxon>Acereae</taxon>
        <taxon>Dipteronia</taxon>
    </lineage>
</organism>
<accession>A0AAE0EFV0</accession>